<dbReference type="EMBL" id="LEKV01002644">
    <property type="protein sequence ID" value="KVI02696.1"/>
    <property type="molecule type" value="Genomic_DNA"/>
</dbReference>
<gene>
    <name evidence="15" type="ORF">Ccrd_018994</name>
</gene>
<dbReference type="OMA" id="QYLIDPP"/>
<evidence type="ECO:0000256" key="1">
    <source>
        <dbReference type="ARBA" id="ARBA00004609"/>
    </source>
</evidence>
<dbReference type="InterPro" id="IPR044788">
    <property type="entry name" value="X8_dom_prot"/>
</dbReference>
<evidence type="ECO:0000256" key="7">
    <source>
        <dbReference type="ARBA" id="ARBA00023136"/>
    </source>
</evidence>
<feature type="domain" description="X8" evidence="14">
    <location>
        <begin position="302"/>
        <end position="385"/>
    </location>
</feature>
<dbReference type="GO" id="GO:0005886">
    <property type="term" value="C:plasma membrane"/>
    <property type="evidence" value="ECO:0007669"/>
    <property type="project" value="UniProtKB-SubCell"/>
</dbReference>
<proteinExistence type="inferred from homology"/>
<keyword evidence="5 13" id="KW-0732">Signal</keyword>
<evidence type="ECO:0000256" key="13">
    <source>
        <dbReference type="SAM" id="SignalP"/>
    </source>
</evidence>
<organism evidence="15 16">
    <name type="scientific">Cynara cardunculus var. scolymus</name>
    <name type="common">Globe artichoke</name>
    <name type="synonym">Cynara scolymus</name>
    <dbReference type="NCBI Taxonomy" id="59895"/>
    <lineage>
        <taxon>Eukaryota</taxon>
        <taxon>Viridiplantae</taxon>
        <taxon>Streptophyta</taxon>
        <taxon>Embryophyta</taxon>
        <taxon>Tracheophyta</taxon>
        <taxon>Spermatophyta</taxon>
        <taxon>Magnoliopsida</taxon>
        <taxon>eudicotyledons</taxon>
        <taxon>Gunneridae</taxon>
        <taxon>Pentapetalae</taxon>
        <taxon>asterids</taxon>
        <taxon>campanulids</taxon>
        <taxon>Asterales</taxon>
        <taxon>Asteraceae</taxon>
        <taxon>Carduoideae</taxon>
        <taxon>Cardueae</taxon>
        <taxon>Carduinae</taxon>
        <taxon>Cynara</taxon>
    </lineage>
</organism>
<keyword evidence="16" id="KW-1185">Reference proteome</keyword>
<dbReference type="Gramene" id="KVI02696">
    <property type="protein sequence ID" value="KVI02696"/>
    <property type="gene ID" value="Ccrd_018994"/>
</dbReference>
<evidence type="ECO:0000256" key="4">
    <source>
        <dbReference type="ARBA" id="ARBA00022622"/>
    </source>
</evidence>
<keyword evidence="11" id="KW-0326">Glycosidase</keyword>
<dbReference type="SMART" id="SM00768">
    <property type="entry name" value="X8"/>
    <property type="match status" value="1"/>
</dbReference>
<dbReference type="GO" id="GO:0005975">
    <property type="term" value="P:carbohydrate metabolic process"/>
    <property type="evidence" value="ECO:0007669"/>
    <property type="project" value="InterPro"/>
</dbReference>
<keyword evidence="10" id="KW-0449">Lipoprotein</keyword>
<dbReference type="Gene3D" id="1.20.58.1040">
    <property type="match status" value="1"/>
</dbReference>
<dbReference type="GO" id="GO:0098552">
    <property type="term" value="C:side of membrane"/>
    <property type="evidence" value="ECO:0007669"/>
    <property type="project" value="UniProtKB-KW"/>
</dbReference>
<dbReference type="InterPro" id="IPR017853">
    <property type="entry name" value="GH"/>
</dbReference>
<dbReference type="SUPFAM" id="SSF51445">
    <property type="entry name" value="(Trans)glycosidases"/>
    <property type="match status" value="1"/>
</dbReference>
<evidence type="ECO:0000313" key="16">
    <source>
        <dbReference type="Proteomes" id="UP000243975"/>
    </source>
</evidence>
<dbReference type="InterPro" id="IPR000490">
    <property type="entry name" value="Glyco_hydro_17"/>
</dbReference>
<evidence type="ECO:0000256" key="6">
    <source>
        <dbReference type="ARBA" id="ARBA00022801"/>
    </source>
</evidence>
<dbReference type="InterPro" id="IPR012946">
    <property type="entry name" value="X8"/>
</dbReference>
<comment type="similarity">
    <text evidence="2 12">Belongs to the glycosyl hydrolase 17 family.</text>
</comment>
<keyword evidence="9" id="KW-0325">Glycoprotein</keyword>
<dbReference type="AlphaFoldDB" id="A0A103Y539"/>
<keyword evidence="3" id="KW-1003">Cell membrane</keyword>
<dbReference type="Proteomes" id="UP000243975">
    <property type="component" value="Unassembled WGS sequence"/>
</dbReference>
<keyword evidence="4" id="KW-0336">GPI-anchor</keyword>
<dbReference type="GO" id="GO:0004553">
    <property type="term" value="F:hydrolase activity, hydrolyzing O-glycosyl compounds"/>
    <property type="evidence" value="ECO:0007669"/>
    <property type="project" value="InterPro"/>
</dbReference>
<dbReference type="PANTHER" id="PTHR31044:SF140">
    <property type="entry name" value="EXPRESSED PROTEIN"/>
    <property type="match status" value="1"/>
</dbReference>
<comment type="subcellular location">
    <subcellularLocation>
        <location evidence="1">Cell membrane</location>
        <topology evidence="1">Lipid-anchor</topology>
        <topology evidence="1">GPI-anchor</topology>
    </subcellularLocation>
</comment>
<comment type="caution">
    <text evidence="15">The sequence shown here is derived from an EMBL/GenBank/DDBJ whole genome shotgun (WGS) entry which is preliminary data.</text>
</comment>
<evidence type="ECO:0000256" key="8">
    <source>
        <dbReference type="ARBA" id="ARBA00023157"/>
    </source>
</evidence>
<feature type="chain" id="PRO_5007119404" evidence="13">
    <location>
        <begin position="21"/>
        <end position="398"/>
    </location>
</feature>
<name>A0A103Y539_CYNCS</name>
<keyword evidence="6 15" id="KW-0378">Hydrolase</keyword>
<protein>
    <submittedName>
        <fullName evidence="15">Glycoside hydrolase, catalytic domain-containing protein</fullName>
    </submittedName>
</protein>
<evidence type="ECO:0000313" key="15">
    <source>
        <dbReference type="EMBL" id="KVI02696.1"/>
    </source>
</evidence>
<evidence type="ECO:0000256" key="12">
    <source>
        <dbReference type="RuleBase" id="RU004335"/>
    </source>
</evidence>
<evidence type="ECO:0000256" key="3">
    <source>
        <dbReference type="ARBA" id="ARBA00022475"/>
    </source>
</evidence>
<keyword evidence="7" id="KW-0472">Membrane</keyword>
<evidence type="ECO:0000259" key="14">
    <source>
        <dbReference type="SMART" id="SM00768"/>
    </source>
</evidence>
<evidence type="ECO:0000256" key="2">
    <source>
        <dbReference type="ARBA" id="ARBA00008773"/>
    </source>
</evidence>
<keyword evidence="8" id="KW-1015">Disulfide bond</keyword>
<dbReference type="Gene3D" id="3.20.20.80">
    <property type="entry name" value="Glycosidases"/>
    <property type="match status" value="1"/>
</dbReference>
<sequence>MLKMAVFFLPLFFLCVSVAGQELLQILSLHQHDSTTEPLQMSLGVTVHQEKLNEVSTSVLMAEKWLRAHVLSIYPSTNVNSIVVSNKLLCDENGFGNHEEISGFTVAAMENIHHSLVRWGLEKKIKVSVFITSKCLQNSYLKPVFAFLEEMNSTCTMKLPDFSDETFGILSSQLTSLADLGVFRSKTLNILSSVSKPTSRKLSFIDPVSVVGYSVPSDAATTPLPPLIGITSPPPLTPPLAPEMQPPMTSPMYSSPPHYGVNLPPCNPHPRGRHGGGAMAAPPPLVGSGGSTAAPPFSNEGVWCVAKPSVPSEKLQEAMDYACGEGGADCEAISPTGSCYFPDSIVAHASYAFNSYWQKNKNNGGTCGFGGTAMLINSDPSKQLSRVQNPTFQIQNLN</sequence>
<dbReference type="FunFam" id="1.20.58.1040:FF:000001">
    <property type="entry name" value="Glucan endo-1,3-beta-glucosidase 4"/>
    <property type="match status" value="1"/>
</dbReference>
<dbReference type="Pfam" id="PF07983">
    <property type="entry name" value="X8"/>
    <property type="match status" value="1"/>
</dbReference>
<evidence type="ECO:0000256" key="10">
    <source>
        <dbReference type="ARBA" id="ARBA00023288"/>
    </source>
</evidence>
<evidence type="ECO:0000256" key="5">
    <source>
        <dbReference type="ARBA" id="ARBA00022729"/>
    </source>
</evidence>
<accession>A0A103Y539</accession>
<dbReference type="Pfam" id="PF00332">
    <property type="entry name" value="Glyco_hydro_17"/>
    <property type="match status" value="1"/>
</dbReference>
<dbReference type="GO" id="GO:0009506">
    <property type="term" value="C:plasmodesma"/>
    <property type="evidence" value="ECO:0007669"/>
    <property type="project" value="UniProtKB-ARBA"/>
</dbReference>
<evidence type="ECO:0000256" key="11">
    <source>
        <dbReference type="ARBA" id="ARBA00023295"/>
    </source>
</evidence>
<feature type="signal peptide" evidence="13">
    <location>
        <begin position="1"/>
        <end position="20"/>
    </location>
</feature>
<reference evidence="15 16" key="1">
    <citation type="journal article" date="2016" name="Sci. Rep.">
        <title>The genome sequence of the outbreeding globe artichoke constructed de novo incorporating a phase-aware low-pass sequencing strategy of F1 progeny.</title>
        <authorList>
            <person name="Scaglione D."/>
            <person name="Reyes-Chin-Wo S."/>
            <person name="Acquadro A."/>
            <person name="Froenicke L."/>
            <person name="Portis E."/>
            <person name="Beitel C."/>
            <person name="Tirone M."/>
            <person name="Mauro R."/>
            <person name="Lo Monaco A."/>
            <person name="Mauromicale G."/>
            <person name="Faccioli P."/>
            <person name="Cattivelli L."/>
            <person name="Rieseberg L."/>
            <person name="Michelmore R."/>
            <person name="Lanteri S."/>
        </authorList>
    </citation>
    <scope>NUCLEOTIDE SEQUENCE [LARGE SCALE GENOMIC DNA]</scope>
    <source>
        <strain evidence="15">2C</strain>
    </source>
</reference>
<dbReference type="PANTHER" id="PTHR31044">
    <property type="entry name" value="BETA-1,3 GLUCANASE"/>
    <property type="match status" value="1"/>
</dbReference>
<evidence type="ECO:0000256" key="9">
    <source>
        <dbReference type="ARBA" id="ARBA00023180"/>
    </source>
</evidence>